<dbReference type="EMBL" id="AZQP01000004">
    <property type="protein sequence ID" value="EYE89431.1"/>
    <property type="molecule type" value="Genomic_DNA"/>
</dbReference>
<keyword evidence="10" id="KW-1185">Reference proteome</keyword>
<proteinExistence type="inferred from homology"/>
<feature type="transmembrane region" description="Helical" evidence="8">
    <location>
        <begin position="114"/>
        <end position="136"/>
    </location>
</feature>
<feature type="transmembrane region" description="Helical" evidence="8">
    <location>
        <begin position="42"/>
        <end position="63"/>
    </location>
</feature>
<feature type="transmembrane region" description="Helical" evidence="8">
    <location>
        <begin position="269"/>
        <end position="293"/>
    </location>
</feature>
<feature type="transmembrane region" description="Helical" evidence="8">
    <location>
        <begin position="305"/>
        <end position="322"/>
    </location>
</feature>
<protein>
    <recommendedName>
        <fullName evidence="11">Spore germination protein</fullName>
    </recommendedName>
</protein>
<comment type="similarity">
    <text evidence="2">Belongs to the amino acid-polyamine-organocation (APC) superfamily. Spore germination protein (SGP) (TC 2.A.3.9) family.</text>
</comment>
<feature type="transmembrane region" description="Helical" evidence="8">
    <location>
        <begin position="83"/>
        <end position="102"/>
    </location>
</feature>
<gene>
    <name evidence="9" type="ORF">Q428_02190</name>
</gene>
<dbReference type="RefSeq" id="WP_035377735.1">
    <property type="nucleotide sequence ID" value="NZ_AZQP01000004.1"/>
</dbReference>
<keyword evidence="4" id="KW-0309">Germination</keyword>
<feature type="transmembrane region" description="Helical" evidence="8">
    <location>
        <begin position="14"/>
        <end position="35"/>
    </location>
</feature>
<keyword evidence="5 8" id="KW-0812">Transmembrane</keyword>
<dbReference type="STRING" id="1403537.Q428_02190"/>
<dbReference type="PANTHER" id="PTHR34975">
    <property type="entry name" value="SPORE GERMINATION PROTEIN A2"/>
    <property type="match status" value="1"/>
</dbReference>
<evidence type="ECO:0000256" key="6">
    <source>
        <dbReference type="ARBA" id="ARBA00022989"/>
    </source>
</evidence>
<evidence type="ECO:0008006" key="11">
    <source>
        <dbReference type="Google" id="ProtNLM"/>
    </source>
</evidence>
<dbReference type="OrthoDB" id="1931502at2"/>
<comment type="caution">
    <text evidence="9">The sequence shown here is derived from an EMBL/GenBank/DDBJ whole genome shotgun (WGS) entry which is preliminary data.</text>
</comment>
<dbReference type="Proteomes" id="UP000019681">
    <property type="component" value="Unassembled WGS sequence"/>
</dbReference>
<keyword evidence="7 8" id="KW-0472">Membrane</keyword>
<comment type="subcellular location">
    <subcellularLocation>
        <location evidence="1">Membrane</location>
        <topology evidence="1">Multi-pass membrane protein</topology>
    </subcellularLocation>
</comment>
<dbReference type="NCBIfam" id="TIGR00912">
    <property type="entry name" value="2A0309"/>
    <property type="match status" value="1"/>
</dbReference>
<feature type="transmembrane region" description="Helical" evidence="8">
    <location>
        <begin position="334"/>
        <end position="356"/>
    </location>
</feature>
<evidence type="ECO:0000256" key="5">
    <source>
        <dbReference type="ARBA" id="ARBA00022692"/>
    </source>
</evidence>
<dbReference type="GO" id="GO:0009847">
    <property type="term" value="P:spore germination"/>
    <property type="evidence" value="ECO:0007669"/>
    <property type="project" value="InterPro"/>
</dbReference>
<evidence type="ECO:0000256" key="8">
    <source>
        <dbReference type="SAM" id="Phobius"/>
    </source>
</evidence>
<keyword evidence="3" id="KW-0813">Transport</keyword>
<evidence type="ECO:0000313" key="10">
    <source>
        <dbReference type="Proteomes" id="UP000019681"/>
    </source>
</evidence>
<dbReference type="GO" id="GO:0016020">
    <property type="term" value="C:membrane"/>
    <property type="evidence" value="ECO:0007669"/>
    <property type="project" value="UniProtKB-SubCell"/>
</dbReference>
<sequence>MNKLSGNKITPNEAVYILIGIMLDLNIVSIANALVPIAKQTSWISALLGGVYPLYVGILAVFVSRKYPKDNILTLSKNIFGNIIGNILNFLFLISLMIYFCAGLSEVTIISRTYVVPFLSSLKIYVSILLLAAYTASKGLKTVSRICFFNFIGLITLIIISLGILRNGSLLNVSPVFGVSLKKIIAASRDSAYDYALMETVFLIYPLIEDSKKIKTIVLKSTAFIVIVYTWITFISIYYLGIDIIPKTIWAFVEVSRDIEIKNITNLRYLVLFILLFISIKSMSILYYLSLLILDNIKKIKNKPIVIFLIGILVIYVCKNYFKTLHDRNEILEYAIPVITIYNLSYVSVISLVSLLKKDDIVGKKQKK</sequence>
<evidence type="ECO:0000256" key="2">
    <source>
        <dbReference type="ARBA" id="ARBA00007998"/>
    </source>
</evidence>
<feature type="transmembrane region" description="Helical" evidence="8">
    <location>
        <begin position="142"/>
        <end position="165"/>
    </location>
</feature>
<dbReference type="AlphaFoldDB" id="A0A017RXW9"/>
<evidence type="ECO:0000256" key="1">
    <source>
        <dbReference type="ARBA" id="ARBA00004141"/>
    </source>
</evidence>
<evidence type="ECO:0000256" key="7">
    <source>
        <dbReference type="ARBA" id="ARBA00023136"/>
    </source>
</evidence>
<dbReference type="PANTHER" id="PTHR34975:SF2">
    <property type="entry name" value="SPORE GERMINATION PROTEIN A2"/>
    <property type="match status" value="1"/>
</dbReference>
<evidence type="ECO:0000313" key="9">
    <source>
        <dbReference type="EMBL" id="EYE89431.1"/>
    </source>
</evidence>
<evidence type="ECO:0000256" key="3">
    <source>
        <dbReference type="ARBA" id="ARBA00022448"/>
    </source>
</evidence>
<keyword evidence="6 8" id="KW-1133">Transmembrane helix</keyword>
<organism evidence="9 10">
    <name type="scientific">Fervidicella metallireducens AeB</name>
    <dbReference type="NCBI Taxonomy" id="1403537"/>
    <lineage>
        <taxon>Bacteria</taxon>
        <taxon>Bacillati</taxon>
        <taxon>Bacillota</taxon>
        <taxon>Clostridia</taxon>
        <taxon>Eubacteriales</taxon>
        <taxon>Clostridiaceae</taxon>
        <taxon>Fervidicella</taxon>
    </lineage>
</organism>
<reference evidence="9 10" key="1">
    <citation type="journal article" date="2014" name="Genome Announc.">
        <title>Draft Genome Sequence of Fervidicella metallireducens Strain AeBT, an Iron-Reducing Thermoanaerobe from the Great Artesian Basin.</title>
        <authorList>
            <person name="Patel B.K."/>
        </authorList>
    </citation>
    <scope>NUCLEOTIDE SEQUENCE [LARGE SCALE GENOMIC DNA]</scope>
    <source>
        <strain evidence="9 10">AeB</strain>
    </source>
</reference>
<dbReference type="Pfam" id="PF03845">
    <property type="entry name" value="Spore_permease"/>
    <property type="match status" value="1"/>
</dbReference>
<name>A0A017RXW9_9CLOT</name>
<feature type="transmembrane region" description="Helical" evidence="8">
    <location>
        <begin position="217"/>
        <end position="240"/>
    </location>
</feature>
<accession>A0A017RXW9</accession>
<dbReference type="InterPro" id="IPR004761">
    <property type="entry name" value="Spore_GerAB"/>
</dbReference>
<evidence type="ECO:0000256" key="4">
    <source>
        <dbReference type="ARBA" id="ARBA00022544"/>
    </source>
</evidence>